<dbReference type="RefSeq" id="WP_187737328.1">
    <property type="nucleotide sequence ID" value="NZ_CP060790.1"/>
</dbReference>
<dbReference type="PROSITE" id="PS51257">
    <property type="entry name" value="PROKAR_LIPOPROTEIN"/>
    <property type="match status" value="1"/>
</dbReference>
<dbReference type="InterPro" id="IPR002937">
    <property type="entry name" value="Amino_oxidase"/>
</dbReference>
<evidence type="ECO:0000259" key="1">
    <source>
        <dbReference type="Pfam" id="PF01593"/>
    </source>
</evidence>
<dbReference type="EMBL" id="CP060790">
    <property type="protein sequence ID" value="QNP60347.1"/>
    <property type="molecule type" value="Genomic_DNA"/>
</dbReference>
<dbReference type="InterPro" id="IPR036188">
    <property type="entry name" value="FAD/NAD-bd_sf"/>
</dbReference>
<organism evidence="2 3">
    <name type="scientific">Paenacidovorax monticola</name>
    <dbReference type="NCBI Taxonomy" id="1926868"/>
    <lineage>
        <taxon>Bacteria</taxon>
        <taxon>Pseudomonadati</taxon>
        <taxon>Pseudomonadota</taxon>
        <taxon>Betaproteobacteria</taxon>
        <taxon>Burkholderiales</taxon>
        <taxon>Comamonadaceae</taxon>
        <taxon>Paenacidovorax</taxon>
    </lineage>
</organism>
<reference evidence="2 3" key="1">
    <citation type="submission" date="2020-08" db="EMBL/GenBank/DDBJ databases">
        <title>Genome sequence of Acidovorax monticola KACC 19171T.</title>
        <authorList>
            <person name="Hyun D.-W."/>
            <person name="Bae J.-W."/>
        </authorList>
    </citation>
    <scope>NUCLEOTIDE SEQUENCE [LARGE SCALE GENOMIC DNA]</scope>
    <source>
        <strain evidence="2 3">KACC 19171</strain>
    </source>
</reference>
<dbReference type="PANTHER" id="PTHR16128:SF5">
    <property type="entry name" value="FAD_NAD(P)-BINDING OXIDOREDUCTASE FAMILY PROTEIN"/>
    <property type="match status" value="1"/>
</dbReference>
<keyword evidence="3" id="KW-1185">Reference proteome</keyword>
<dbReference type="AlphaFoldDB" id="A0A7H0HII1"/>
<dbReference type="SUPFAM" id="SSF51905">
    <property type="entry name" value="FAD/NAD(P)-binding domain"/>
    <property type="match status" value="1"/>
</dbReference>
<gene>
    <name evidence="2" type="ORF">H9L24_05615</name>
</gene>
<evidence type="ECO:0000313" key="3">
    <source>
        <dbReference type="Proteomes" id="UP000516057"/>
    </source>
</evidence>
<dbReference type="PANTHER" id="PTHR16128">
    <property type="entry name" value="FAD/NAD(P)-BINDING OXIDOREDUCTASE FAMILY PROTEIN"/>
    <property type="match status" value="1"/>
</dbReference>
<feature type="domain" description="Amine oxidase" evidence="1">
    <location>
        <begin position="119"/>
        <end position="359"/>
    </location>
</feature>
<dbReference type="KEGG" id="amon:H9L24_05615"/>
<evidence type="ECO:0000313" key="2">
    <source>
        <dbReference type="EMBL" id="QNP60347.1"/>
    </source>
</evidence>
<dbReference type="Gene3D" id="3.50.50.60">
    <property type="entry name" value="FAD/NAD(P)-binding domain"/>
    <property type="match status" value="1"/>
</dbReference>
<name>A0A7H0HII1_9BURK</name>
<dbReference type="PRINTS" id="PR00419">
    <property type="entry name" value="ADXRDTASE"/>
</dbReference>
<accession>A0A7H0HII1</accession>
<dbReference type="GO" id="GO:0016491">
    <property type="term" value="F:oxidoreductase activity"/>
    <property type="evidence" value="ECO:0007669"/>
    <property type="project" value="InterPro"/>
</dbReference>
<proteinExistence type="predicted"/>
<dbReference type="Gene3D" id="3.90.660.10">
    <property type="match status" value="1"/>
</dbReference>
<dbReference type="Proteomes" id="UP000516057">
    <property type="component" value="Chromosome"/>
</dbReference>
<dbReference type="Pfam" id="PF13450">
    <property type="entry name" value="NAD_binding_8"/>
    <property type="match status" value="1"/>
</dbReference>
<protein>
    <submittedName>
        <fullName evidence="2">FAD-dependent oxidoreductase</fullName>
    </submittedName>
</protein>
<dbReference type="Pfam" id="PF01593">
    <property type="entry name" value="Amino_oxidase"/>
    <property type="match status" value="1"/>
</dbReference>
<sequence length="363" mass="39197">MTASSPRSSTRLRRRNAPAPRHFAVVGAGMAGVACARTLVQAGHEVTVFEQSDRPGGRMATLDSPFGGFDAGAQYFTVRDARFERALQTVPGLCRPWSANTVRVLDAAGRVAAAALPPRESHWVASPGMESLVGTWAAPLQQAGRLHTRTRVVGIERDRLHPLAWQLATEGADGGRHVHAGFDAVLLAQPAAQARELLETSDIASAVNAPLGGVDVAPCWTLMLAFPQAVRPGLTTLGPQWNAARSTHHRIAWLARESSKPGRSQLERWTVQASPAWSQEHLEDDPQRVQAKLRKAFSEVTGIRAEPAHSEVRRWRHAQTRTPLGRSHLWDAASGLGACGDWCLGHRVEDAFVSGLELALAVA</sequence>